<sequence>MHNPLFLLTQTPIVLWIGVSEFVVASRIESPSPHFIDENCGGDSDEGHLDKVEIDFLQTGMGKRISRFSGLTKGCYGCLVSDRQRKVGHPSPSVLLIGDETGIIIWTLVKACGSNA</sequence>
<comment type="caution">
    <text evidence="2">The sequence shown here is derived from an EMBL/GenBank/DDBJ whole genome shotgun (WGS) entry which is preliminary data.</text>
</comment>
<organism evidence="2 3">
    <name type="scientific">Nepenthes gracilis</name>
    <name type="common">Slender pitcher plant</name>
    <dbReference type="NCBI Taxonomy" id="150966"/>
    <lineage>
        <taxon>Eukaryota</taxon>
        <taxon>Viridiplantae</taxon>
        <taxon>Streptophyta</taxon>
        <taxon>Embryophyta</taxon>
        <taxon>Tracheophyta</taxon>
        <taxon>Spermatophyta</taxon>
        <taxon>Magnoliopsida</taxon>
        <taxon>eudicotyledons</taxon>
        <taxon>Gunneridae</taxon>
        <taxon>Pentapetalae</taxon>
        <taxon>Caryophyllales</taxon>
        <taxon>Nepenthaceae</taxon>
        <taxon>Nepenthes</taxon>
    </lineage>
</organism>
<accession>A0AAD3SML9</accession>
<name>A0AAD3SML9_NEPGR</name>
<protein>
    <submittedName>
        <fullName evidence="2">Uncharacterized protein</fullName>
    </submittedName>
</protein>
<dbReference type="EMBL" id="BSYO01000012">
    <property type="protein sequence ID" value="GMH13046.1"/>
    <property type="molecule type" value="Genomic_DNA"/>
</dbReference>
<proteinExistence type="predicted"/>
<dbReference type="AlphaFoldDB" id="A0AAD3SML9"/>
<evidence type="ECO:0000313" key="3">
    <source>
        <dbReference type="Proteomes" id="UP001279734"/>
    </source>
</evidence>
<feature type="signal peptide" evidence="1">
    <location>
        <begin position="1"/>
        <end position="25"/>
    </location>
</feature>
<feature type="chain" id="PRO_5041988431" evidence="1">
    <location>
        <begin position="26"/>
        <end position="116"/>
    </location>
</feature>
<reference evidence="2" key="1">
    <citation type="submission" date="2023-05" db="EMBL/GenBank/DDBJ databases">
        <title>Nepenthes gracilis genome sequencing.</title>
        <authorList>
            <person name="Fukushima K."/>
        </authorList>
    </citation>
    <scope>NUCLEOTIDE SEQUENCE</scope>
    <source>
        <strain evidence="2">SING2019-196</strain>
    </source>
</reference>
<keyword evidence="3" id="KW-1185">Reference proteome</keyword>
<keyword evidence="1" id="KW-0732">Signal</keyword>
<evidence type="ECO:0000313" key="2">
    <source>
        <dbReference type="EMBL" id="GMH13046.1"/>
    </source>
</evidence>
<dbReference type="Proteomes" id="UP001279734">
    <property type="component" value="Unassembled WGS sequence"/>
</dbReference>
<gene>
    <name evidence="2" type="ORF">Nepgr_014887</name>
</gene>
<evidence type="ECO:0000256" key="1">
    <source>
        <dbReference type="SAM" id="SignalP"/>
    </source>
</evidence>